<evidence type="ECO:0000313" key="4">
    <source>
        <dbReference type="Proteomes" id="UP000026960"/>
    </source>
</evidence>
<dbReference type="PaxDb" id="65489-OBART12G00970.1"/>
<dbReference type="Proteomes" id="UP000026960">
    <property type="component" value="Chromosome 12"/>
</dbReference>
<reference evidence="3" key="2">
    <citation type="submission" date="2015-03" db="UniProtKB">
        <authorList>
            <consortium name="EnsemblPlants"/>
        </authorList>
    </citation>
    <scope>IDENTIFICATION</scope>
</reference>
<dbReference type="EnsemblPlants" id="OBART12G00970.1">
    <property type="protein sequence ID" value="OBART12G00970.1"/>
    <property type="gene ID" value="OBART12G00970"/>
</dbReference>
<protein>
    <recommendedName>
        <fullName evidence="2">RNase H type-1 domain-containing protein</fullName>
    </recommendedName>
</protein>
<dbReference type="Pfam" id="PF13456">
    <property type="entry name" value="RVT_3"/>
    <property type="match status" value="1"/>
</dbReference>
<dbReference type="Gramene" id="OBART12G00970.1">
    <property type="protein sequence ID" value="OBART12G00970.1"/>
    <property type="gene ID" value="OBART12G00970"/>
</dbReference>
<dbReference type="AlphaFoldDB" id="A0A0D3HQQ3"/>
<dbReference type="HOGENOM" id="CLU_032436_0_0_1"/>
<evidence type="ECO:0000256" key="1">
    <source>
        <dbReference type="SAM" id="MobiDB-lite"/>
    </source>
</evidence>
<feature type="domain" description="RNase H type-1" evidence="2">
    <location>
        <begin position="250"/>
        <end position="337"/>
    </location>
</feature>
<reference evidence="3" key="1">
    <citation type="journal article" date="2009" name="Rice">
        <title>De Novo Next Generation Sequencing of Plant Genomes.</title>
        <authorList>
            <person name="Rounsley S."/>
            <person name="Marri P.R."/>
            <person name="Yu Y."/>
            <person name="He R."/>
            <person name="Sisneros N."/>
            <person name="Goicoechea J.L."/>
            <person name="Lee S.J."/>
            <person name="Angelova A."/>
            <person name="Kudrna D."/>
            <person name="Luo M."/>
            <person name="Affourtit J."/>
            <person name="Desany B."/>
            <person name="Knight J."/>
            <person name="Niazi F."/>
            <person name="Egholm M."/>
            <person name="Wing R.A."/>
        </authorList>
    </citation>
    <scope>NUCLEOTIDE SEQUENCE [LARGE SCALE GENOMIC DNA]</scope>
    <source>
        <strain evidence="3">cv. IRGC 105608</strain>
    </source>
</reference>
<accession>A0A0D3HQQ3</accession>
<keyword evidence="4" id="KW-1185">Reference proteome</keyword>
<feature type="region of interest" description="Disordered" evidence="1">
    <location>
        <begin position="1"/>
        <end position="20"/>
    </location>
</feature>
<organism evidence="3">
    <name type="scientific">Oryza barthii</name>
    <dbReference type="NCBI Taxonomy" id="65489"/>
    <lineage>
        <taxon>Eukaryota</taxon>
        <taxon>Viridiplantae</taxon>
        <taxon>Streptophyta</taxon>
        <taxon>Embryophyta</taxon>
        <taxon>Tracheophyta</taxon>
        <taxon>Spermatophyta</taxon>
        <taxon>Magnoliopsida</taxon>
        <taxon>Liliopsida</taxon>
        <taxon>Poales</taxon>
        <taxon>Poaceae</taxon>
        <taxon>BOP clade</taxon>
        <taxon>Oryzoideae</taxon>
        <taxon>Oryzeae</taxon>
        <taxon>Oryzinae</taxon>
        <taxon>Oryza</taxon>
    </lineage>
</organism>
<feature type="region of interest" description="Disordered" evidence="1">
    <location>
        <begin position="186"/>
        <end position="219"/>
    </location>
</feature>
<proteinExistence type="predicted"/>
<evidence type="ECO:0000313" key="3">
    <source>
        <dbReference type="EnsemblPlants" id="OBART12G00970.1"/>
    </source>
</evidence>
<name>A0A0D3HQQ3_9ORYZ</name>
<dbReference type="GO" id="GO:0004523">
    <property type="term" value="F:RNA-DNA hybrid ribonuclease activity"/>
    <property type="evidence" value="ECO:0007669"/>
    <property type="project" value="InterPro"/>
</dbReference>
<evidence type="ECO:0000259" key="2">
    <source>
        <dbReference type="Pfam" id="PF13456"/>
    </source>
</evidence>
<dbReference type="InterPro" id="IPR002156">
    <property type="entry name" value="RNaseH_domain"/>
</dbReference>
<dbReference type="GO" id="GO:0003676">
    <property type="term" value="F:nucleic acid binding"/>
    <property type="evidence" value="ECO:0007669"/>
    <property type="project" value="InterPro"/>
</dbReference>
<sequence length="604" mass="68868">MSDQSSVPAGKATETSLGDFPKHLRKLPPWIQEPVSVHEVNDTLKHIEEKSNEFKLLSSDCMQKKIFEQEIRPFLLSRGLLCTSPMGSLFVKGLHKMNHTIHHKFPRYVTSKSLMKLLTTRSQEQWRPILEYLADERVIVLLDWINELSLLEVHFFDHGLLLAPQSGEPHDARVYKLETDACYHKPEASSDKKKDKLKKSVVPVTKLSSPENEEQTSDPLGRATVASVLWESIRARTKLIEIQIVKGLFCKDSEHAEGVGLFMAVKRPKELGIRKLDVVTDNEANYNVMIGKRDVSKSSSPETSMAFIQAAKEYDICKCRREPREMISHVNDLAKEAHTKRTNALNLREIIERKSPQFWGMPFVRIKQDDSSIKAKLGSDTPFEATNYYMEVWSKAQKNDAFEGLLRDLDPDFVIVFANDVSAEEVISELTSYDYPSCIWESGANVSQHSIPDHRAHVLINHKGCIPHFTGSKCLIVAYDSPPELIQYENNQDSSGVMSVEFVGPGSKPHLHTDTTKEVDPFLSLFFHHPEQDLSFKRWSQIERVQTYFNGHGFGRAVLGFEDKDMLFLDELNRMALRIVSLLTYVRGTGTVRCRQAVKFQSDY</sequence>